<protein>
    <submittedName>
        <fullName evidence="2">Uncharacterized protein</fullName>
    </submittedName>
</protein>
<evidence type="ECO:0000256" key="1">
    <source>
        <dbReference type="SAM" id="Phobius"/>
    </source>
</evidence>
<keyword evidence="1" id="KW-0812">Transmembrane</keyword>
<gene>
    <name evidence="2" type="ORF">P280DRAFT_504949</name>
</gene>
<keyword evidence="3" id="KW-1185">Reference proteome</keyword>
<keyword evidence="1" id="KW-0472">Membrane</keyword>
<feature type="transmembrane region" description="Helical" evidence="1">
    <location>
        <begin position="27"/>
        <end position="47"/>
    </location>
</feature>
<sequence>MGLPPIGTRQRYANLGLNEPRDFPTDWIWPTLGLFITTAIGIAITVLKGQHWRSSEDTAMFVLEQRPTIAIVVQIISHILGGVQIQTLCGVIMSSFRVMIHHRAFQLDTIRFIDAVSRPNIAWGAHWTLRLGSLLFVLIALIPGAIWSGALTPLFAEKVATRTIHIPTFKSENVTTIFDAQSSTKDMTGGFGSPVWMNSNGLFTFDLAIFSVRAPFLGLASSSANTSQPGGFSKKFDQTGYSFAQRSYGVGASAGLIQVPEARNPQWYSYQETGLYSSASCKRNDSSQLNIKFLPASDQDAFFNYFQANGTFPNGAPVQAWYPQIAPQRQDIFIWTTQYVREEKKTYVMMTVDSNQTDVDEWDFNQFLNVQCVVDHQPRKFTVMVNETSKEIMTNSTSEDAVPWPAYGHKVLSTFNTPLQRYSADESMIFGSQLGHALVLNINQLRLVKGNNDTETTYEALQYFIESLFDNGLGMLSATRLIALNKTIPVEATVGLVAVKYGEASFIYIILAVNMVIALIFAIEAVRTRGWHAKAELQFQDVGSLMLSASAGGVALAEKARDMHEKDLGKTEIRLCTKTFAEREALVLKERTMRLDEREADYQEFRLEARKSVVG</sequence>
<reference evidence="2" key="1">
    <citation type="journal article" date="2020" name="Stud. Mycol.">
        <title>101 Dothideomycetes genomes: a test case for predicting lifestyles and emergence of pathogens.</title>
        <authorList>
            <person name="Haridas S."/>
            <person name="Albert R."/>
            <person name="Binder M."/>
            <person name="Bloem J."/>
            <person name="Labutti K."/>
            <person name="Salamov A."/>
            <person name="Andreopoulos B."/>
            <person name="Baker S."/>
            <person name="Barry K."/>
            <person name="Bills G."/>
            <person name="Bluhm B."/>
            <person name="Cannon C."/>
            <person name="Castanera R."/>
            <person name="Culley D."/>
            <person name="Daum C."/>
            <person name="Ezra D."/>
            <person name="Gonzalez J."/>
            <person name="Henrissat B."/>
            <person name="Kuo A."/>
            <person name="Liang C."/>
            <person name="Lipzen A."/>
            <person name="Lutzoni F."/>
            <person name="Magnuson J."/>
            <person name="Mondo S."/>
            <person name="Nolan M."/>
            <person name="Ohm R."/>
            <person name="Pangilinan J."/>
            <person name="Park H.-J."/>
            <person name="Ramirez L."/>
            <person name="Alfaro M."/>
            <person name="Sun H."/>
            <person name="Tritt A."/>
            <person name="Yoshinaga Y."/>
            <person name="Zwiers L.-H."/>
            <person name="Turgeon B."/>
            <person name="Goodwin S."/>
            <person name="Spatafora J."/>
            <person name="Crous P."/>
            <person name="Grigoriev I."/>
        </authorList>
    </citation>
    <scope>NUCLEOTIDE SEQUENCE</scope>
    <source>
        <strain evidence="2">CBS 473.64</strain>
    </source>
</reference>
<dbReference type="OrthoDB" id="529273at2759"/>
<accession>A0A6A6S8I9</accession>
<keyword evidence="1" id="KW-1133">Transmembrane helix</keyword>
<evidence type="ECO:0000313" key="2">
    <source>
        <dbReference type="EMBL" id="KAF2644069.1"/>
    </source>
</evidence>
<organism evidence="2 3">
    <name type="scientific">Massarina eburnea CBS 473.64</name>
    <dbReference type="NCBI Taxonomy" id="1395130"/>
    <lineage>
        <taxon>Eukaryota</taxon>
        <taxon>Fungi</taxon>
        <taxon>Dikarya</taxon>
        <taxon>Ascomycota</taxon>
        <taxon>Pezizomycotina</taxon>
        <taxon>Dothideomycetes</taxon>
        <taxon>Pleosporomycetidae</taxon>
        <taxon>Pleosporales</taxon>
        <taxon>Massarineae</taxon>
        <taxon>Massarinaceae</taxon>
        <taxon>Massarina</taxon>
    </lineage>
</organism>
<name>A0A6A6S8I9_9PLEO</name>
<feature type="transmembrane region" description="Helical" evidence="1">
    <location>
        <begin position="134"/>
        <end position="156"/>
    </location>
</feature>
<dbReference type="AlphaFoldDB" id="A0A6A6S8I9"/>
<dbReference type="Proteomes" id="UP000799753">
    <property type="component" value="Unassembled WGS sequence"/>
</dbReference>
<evidence type="ECO:0000313" key="3">
    <source>
        <dbReference type="Proteomes" id="UP000799753"/>
    </source>
</evidence>
<proteinExistence type="predicted"/>
<dbReference type="EMBL" id="MU006779">
    <property type="protein sequence ID" value="KAF2644069.1"/>
    <property type="molecule type" value="Genomic_DNA"/>
</dbReference>
<feature type="transmembrane region" description="Helical" evidence="1">
    <location>
        <begin position="506"/>
        <end position="526"/>
    </location>
</feature>